<name>A0AA42ITY0_9BURK</name>
<sequence length="462" mass="52740">MSKPTQVKRPIRKRLTNAQKVERSEFAEREVRTREVLTAKVRSATDLRSKDRAFHGLEREFSYFQDDLLKAFDRTKNPKHPRDVGTAREQVLRRYLVDTGLIPNRYAVTSTSHRVASTSGHISQELDLLFYDSSEAITLMQVEKAYSVLPVECTYGVIQVKSRISRKDIREGLLNIASYKKLSRTKSKGFTITSGDQKSEFGFGILFAYDTDLDWRDLVDELKLFTETNTRQTWPNAVFVLSKGFLLCGDETQAALTNAQIAAIKNPKIHGRPDRDNSCFFSLYTILIDLLRNTATQPIVVNSYYRLPLVAGEHSYRYSFGFFAEIGTCDKHGDYPRKLTESKLIEVIEWCKTATPINWVRATELAYGQPGDNWEAYERQNAEVRIYNPKNIAFPDLLVLDTPMMADGKEVTVKSIAFDSIEAAGMIIWIPYIYEIEQEIINFCPNCEKIVPKTAENDDAGN</sequence>
<dbReference type="RefSeq" id="WP_279994072.1">
    <property type="nucleotide sequence ID" value="NZ_JAOCDZ010000002.1"/>
</dbReference>
<feature type="domain" description="DUF6602" evidence="1">
    <location>
        <begin position="76"/>
        <end position="182"/>
    </location>
</feature>
<dbReference type="CDD" id="cd21173">
    <property type="entry name" value="NucC-like"/>
    <property type="match status" value="1"/>
</dbReference>
<dbReference type="AlphaFoldDB" id="A0AA42ITY0"/>
<dbReference type="InterPro" id="IPR046537">
    <property type="entry name" value="DUF6602"/>
</dbReference>
<dbReference type="EMBL" id="JAOCDZ010000002">
    <property type="protein sequence ID" value="MDH0735038.1"/>
    <property type="molecule type" value="Genomic_DNA"/>
</dbReference>
<evidence type="ECO:0000313" key="2">
    <source>
        <dbReference type="EMBL" id="MDH0735038.1"/>
    </source>
</evidence>
<dbReference type="Pfam" id="PF20247">
    <property type="entry name" value="DUF6602"/>
    <property type="match status" value="1"/>
</dbReference>
<dbReference type="Proteomes" id="UP001161094">
    <property type="component" value="Unassembled WGS sequence"/>
</dbReference>
<organism evidence="2 3">
    <name type="scientific">Achromobacter spanius</name>
    <dbReference type="NCBI Taxonomy" id="217203"/>
    <lineage>
        <taxon>Bacteria</taxon>
        <taxon>Pseudomonadati</taxon>
        <taxon>Pseudomonadota</taxon>
        <taxon>Betaproteobacteria</taxon>
        <taxon>Burkholderiales</taxon>
        <taxon>Alcaligenaceae</taxon>
        <taxon>Achromobacter</taxon>
    </lineage>
</organism>
<gene>
    <name evidence="2" type="ORF">N5D93_04405</name>
</gene>
<evidence type="ECO:0000259" key="1">
    <source>
        <dbReference type="Pfam" id="PF20247"/>
    </source>
</evidence>
<accession>A0AA42ITY0</accession>
<proteinExistence type="predicted"/>
<protein>
    <recommendedName>
        <fullName evidence="1">DUF6602 domain-containing protein</fullName>
    </recommendedName>
</protein>
<reference evidence="2" key="1">
    <citation type="submission" date="2022-09" db="EMBL/GenBank/DDBJ databases">
        <title>Intensive care unit water sources are persistently colonized with multi-drug resistant bacteria and are the site of extensive horizontal gene transfer of antibiotic resistance genes.</title>
        <authorList>
            <person name="Diorio-Toth L."/>
        </authorList>
    </citation>
    <scope>NUCLEOTIDE SEQUENCE</scope>
    <source>
        <strain evidence="2">GD03843</strain>
    </source>
</reference>
<comment type="caution">
    <text evidence="2">The sequence shown here is derived from an EMBL/GenBank/DDBJ whole genome shotgun (WGS) entry which is preliminary data.</text>
</comment>
<evidence type="ECO:0000313" key="3">
    <source>
        <dbReference type="Proteomes" id="UP001161094"/>
    </source>
</evidence>